<evidence type="ECO:0000313" key="2">
    <source>
        <dbReference type="EMBL" id="CAD6262220.1"/>
    </source>
</evidence>
<dbReference type="Proteomes" id="UP000604825">
    <property type="component" value="Unassembled WGS sequence"/>
</dbReference>
<dbReference type="EMBL" id="CAJGYO010000012">
    <property type="protein sequence ID" value="CAD6262220.1"/>
    <property type="molecule type" value="Genomic_DNA"/>
</dbReference>
<name>A0A811R003_9POAL</name>
<reference evidence="2" key="1">
    <citation type="submission" date="2020-10" db="EMBL/GenBank/DDBJ databases">
        <authorList>
            <person name="Han B."/>
            <person name="Lu T."/>
            <person name="Zhao Q."/>
            <person name="Huang X."/>
            <person name="Zhao Y."/>
        </authorList>
    </citation>
    <scope>NUCLEOTIDE SEQUENCE</scope>
</reference>
<evidence type="ECO:0000313" key="3">
    <source>
        <dbReference type="Proteomes" id="UP000604825"/>
    </source>
</evidence>
<feature type="region of interest" description="Disordered" evidence="1">
    <location>
        <begin position="1"/>
        <end position="25"/>
    </location>
</feature>
<keyword evidence="3" id="KW-1185">Reference proteome</keyword>
<evidence type="ECO:0000256" key="1">
    <source>
        <dbReference type="SAM" id="MobiDB-lite"/>
    </source>
</evidence>
<proteinExistence type="predicted"/>
<organism evidence="2 3">
    <name type="scientific">Miscanthus lutarioriparius</name>
    <dbReference type="NCBI Taxonomy" id="422564"/>
    <lineage>
        <taxon>Eukaryota</taxon>
        <taxon>Viridiplantae</taxon>
        <taxon>Streptophyta</taxon>
        <taxon>Embryophyta</taxon>
        <taxon>Tracheophyta</taxon>
        <taxon>Spermatophyta</taxon>
        <taxon>Magnoliopsida</taxon>
        <taxon>Liliopsida</taxon>
        <taxon>Poales</taxon>
        <taxon>Poaceae</taxon>
        <taxon>PACMAD clade</taxon>
        <taxon>Panicoideae</taxon>
        <taxon>Andropogonodae</taxon>
        <taxon>Andropogoneae</taxon>
        <taxon>Saccharinae</taxon>
        <taxon>Miscanthus</taxon>
    </lineage>
</organism>
<sequence length="84" mass="8548">MARTRCPSGGSCRAPSGGMRRAADNGSHAAVAGLQLLARGSPTVARQGARHAPGVLNLVLLHLVGVDSIFPMTSFGHPTVGFPC</sequence>
<protein>
    <submittedName>
        <fullName evidence="2">Uncharacterized protein</fullName>
    </submittedName>
</protein>
<gene>
    <name evidence="2" type="ORF">NCGR_LOCUS45593</name>
</gene>
<accession>A0A811R003</accession>
<comment type="caution">
    <text evidence="2">The sequence shown here is derived from an EMBL/GenBank/DDBJ whole genome shotgun (WGS) entry which is preliminary data.</text>
</comment>
<dbReference type="AlphaFoldDB" id="A0A811R003"/>